<dbReference type="EC" id="2.7.4.1" evidence="6"/>
<dbReference type="CDD" id="cd09169">
    <property type="entry name" value="PLDc_PPK1_C2_unchar"/>
    <property type="match status" value="1"/>
</dbReference>
<dbReference type="PIRSF" id="PIRSF015589">
    <property type="entry name" value="PP_kinase"/>
    <property type="match status" value="1"/>
</dbReference>
<feature type="domain" description="Polyphosphate kinase C-terminal" evidence="9">
    <location>
        <begin position="476"/>
        <end position="647"/>
    </location>
</feature>
<evidence type="ECO:0000256" key="4">
    <source>
        <dbReference type="ARBA" id="ARBA00022777"/>
    </source>
</evidence>
<proteinExistence type="inferred from homology"/>
<dbReference type="InterPro" id="IPR041108">
    <property type="entry name" value="PP_kinase_C_1"/>
</dbReference>
<dbReference type="InterPro" id="IPR036832">
    <property type="entry name" value="PPK_N_dom_sf"/>
</dbReference>
<keyword evidence="5" id="KW-0067">ATP-binding</keyword>
<evidence type="ECO:0000259" key="9">
    <source>
        <dbReference type="Pfam" id="PF13090"/>
    </source>
</evidence>
<dbReference type="PANTHER" id="PTHR30218">
    <property type="entry name" value="POLYPHOSPHATE KINASE"/>
    <property type="match status" value="1"/>
</dbReference>
<feature type="domain" description="Polyphosphate kinase C-terminal" evidence="10">
    <location>
        <begin position="305"/>
        <end position="465"/>
    </location>
</feature>
<dbReference type="InterPro" id="IPR024953">
    <property type="entry name" value="PP_kinase_middle"/>
</dbReference>
<comment type="PTM">
    <text evidence="6">An intermediate of this reaction is the autophosphorylated ppk in which a phosphate is covalently linked to a histidine residue through a N-P bond.</text>
</comment>
<protein>
    <recommendedName>
        <fullName evidence="6">Polyphosphate kinase</fullName>
        <ecNumber evidence="6">2.7.4.1</ecNumber>
    </recommendedName>
</protein>
<evidence type="ECO:0000256" key="3">
    <source>
        <dbReference type="ARBA" id="ARBA00022741"/>
    </source>
</evidence>
<evidence type="ECO:0000256" key="6">
    <source>
        <dbReference type="RuleBase" id="RU003800"/>
    </source>
</evidence>
<feature type="domain" description="Polyphosphate kinase middle" evidence="7">
    <location>
        <begin position="99"/>
        <end position="275"/>
    </location>
</feature>
<dbReference type="Pfam" id="PF17941">
    <property type="entry name" value="PP_kinase_C_1"/>
    <property type="match status" value="1"/>
</dbReference>
<dbReference type="InterPro" id="IPR003414">
    <property type="entry name" value="PP_kinase"/>
</dbReference>
<evidence type="ECO:0000313" key="12">
    <source>
        <dbReference type="Proteomes" id="UP000886800"/>
    </source>
</evidence>
<dbReference type="Pfam" id="PF13090">
    <property type="entry name" value="PP_kinase_C"/>
    <property type="match status" value="1"/>
</dbReference>
<dbReference type="SUPFAM" id="SSF140356">
    <property type="entry name" value="PPK N-terminal domain-like"/>
    <property type="match status" value="1"/>
</dbReference>
<dbReference type="Gene3D" id="1.20.58.310">
    <property type="entry name" value="Polyphosphate kinase N-terminal domain"/>
    <property type="match status" value="1"/>
</dbReference>
<dbReference type="Gene3D" id="3.30.870.10">
    <property type="entry name" value="Endonuclease Chain A"/>
    <property type="match status" value="2"/>
</dbReference>
<dbReference type="EMBL" id="DXES01000026">
    <property type="protein sequence ID" value="HIX64858.1"/>
    <property type="molecule type" value="Genomic_DNA"/>
</dbReference>
<dbReference type="GO" id="GO:0009358">
    <property type="term" value="C:polyphosphate kinase complex"/>
    <property type="evidence" value="ECO:0007669"/>
    <property type="project" value="InterPro"/>
</dbReference>
<comment type="caution">
    <text evidence="11">The sequence shown here is derived from an EMBL/GenBank/DDBJ whole genome shotgun (WGS) entry which is preliminary data.</text>
</comment>
<organism evidence="11 12">
    <name type="scientific">Candidatus Anaerotruncus excrementipullorum</name>
    <dbReference type="NCBI Taxonomy" id="2838465"/>
    <lineage>
        <taxon>Bacteria</taxon>
        <taxon>Bacillati</taxon>
        <taxon>Bacillota</taxon>
        <taxon>Clostridia</taxon>
        <taxon>Eubacteriales</taxon>
        <taxon>Oscillospiraceae</taxon>
        <taxon>Anaerotruncus</taxon>
    </lineage>
</organism>
<dbReference type="NCBIfam" id="TIGR03705">
    <property type="entry name" value="poly_P_kin"/>
    <property type="match status" value="1"/>
</dbReference>
<dbReference type="GO" id="GO:0005524">
    <property type="term" value="F:ATP binding"/>
    <property type="evidence" value="ECO:0007669"/>
    <property type="project" value="UniProtKB-KW"/>
</dbReference>
<dbReference type="Pfam" id="PF13089">
    <property type="entry name" value="PP_kinase_N"/>
    <property type="match status" value="1"/>
</dbReference>
<evidence type="ECO:0000313" key="11">
    <source>
        <dbReference type="EMBL" id="HIX64858.1"/>
    </source>
</evidence>
<dbReference type="SUPFAM" id="SSF143724">
    <property type="entry name" value="PHP14-like"/>
    <property type="match status" value="1"/>
</dbReference>
<dbReference type="Proteomes" id="UP000886800">
    <property type="component" value="Unassembled WGS sequence"/>
</dbReference>
<dbReference type="AlphaFoldDB" id="A0A9D2B6M6"/>
<keyword evidence="4 11" id="KW-0418">Kinase</keyword>
<keyword evidence="3" id="KW-0547">Nucleotide-binding</keyword>
<dbReference type="Gene3D" id="3.30.1840.10">
    <property type="entry name" value="Polyphosphate kinase middle domain"/>
    <property type="match status" value="1"/>
</dbReference>
<reference evidence="11" key="2">
    <citation type="submission" date="2021-04" db="EMBL/GenBank/DDBJ databases">
        <authorList>
            <person name="Gilroy R."/>
        </authorList>
    </citation>
    <scope>NUCLEOTIDE SEQUENCE</scope>
    <source>
        <strain evidence="11">CHK188-5543</strain>
    </source>
</reference>
<evidence type="ECO:0000259" key="7">
    <source>
        <dbReference type="Pfam" id="PF02503"/>
    </source>
</evidence>
<evidence type="ECO:0000256" key="5">
    <source>
        <dbReference type="ARBA" id="ARBA00022840"/>
    </source>
</evidence>
<comment type="function">
    <text evidence="6">Catalyzes the reversible transfer of the terminal phosphate of ATP to form a long-chain polyphosphate (polyP).</text>
</comment>
<dbReference type="InterPro" id="IPR025200">
    <property type="entry name" value="PPK_C_dom2"/>
</dbReference>
<dbReference type="InterPro" id="IPR025198">
    <property type="entry name" value="PPK_N_dom"/>
</dbReference>
<dbReference type="NCBIfam" id="NF003917">
    <property type="entry name" value="PRK05443.1-1"/>
    <property type="match status" value="1"/>
</dbReference>
<feature type="domain" description="Polyphosphate kinase N-terminal" evidence="8">
    <location>
        <begin position="1"/>
        <end position="89"/>
    </location>
</feature>
<feature type="non-terminal residue" evidence="11">
    <location>
        <position position="1"/>
    </location>
</feature>
<comment type="similarity">
    <text evidence="6">Belongs to the polyphosphate kinase 1 (PPK1) family.</text>
</comment>
<name>A0A9D2B6M6_9FIRM</name>
<dbReference type="GO" id="GO:0006799">
    <property type="term" value="P:polyphosphate biosynthetic process"/>
    <property type="evidence" value="ECO:0007669"/>
    <property type="project" value="InterPro"/>
</dbReference>
<dbReference type="GO" id="GO:0008976">
    <property type="term" value="F:polyphosphate kinase activity"/>
    <property type="evidence" value="ECO:0007669"/>
    <property type="project" value="UniProtKB-EC"/>
</dbReference>
<dbReference type="SUPFAM" id="SSF56024">
    <property type="entry name" value="Phospholipase D/nuclease"/>
    <property type="match status" value="2"/>
</dbReference>
<sequence>AEDARVPLCERLSFLSIFQSNLDEFFMVRIGSLRDQMLLDAESRENKTNMTPGEQIAASLKRVRELCDRRDAAYDDLMQLLKEQGITIVNFHNISQGSEQYLEEMFAQEFLPLLSTFIIGKKQSFPFLVNKDIYAIAVLSTRTEKKKVGVVSCASGVFPRLIPVPERAGCYILAEELILHCLPMLFPGYRITSKTLARITRNADIDADSIYDEELNYRDHMAEVIKLRRRLTPVRLELSRAIDLEVIETLCQHLQLDMGQVYEYDSPLDLAFLYDIRDALRSHSELFYAPRHPQDSPDVDMSRSVLEQIAQGDIMLHYPYQSIRPFLKMLNEAARDPKVVSIRMTLYRLARDSKVVEYLAEAAENGKQVDVLVELKARFDEANNIEWSRRLEQAGCHVIYGLSGMKVHSKLCIITRKTEHGVQYITQIGTGNYNEKTSRLYTDLSLMTARKEIGAEAAAVFHALALGETVDHTQHLLVAPHCLQNKLLDMIDDEICKAAQGGEGLIRIKINSLSDKVLIDKLIEASRAGVKVEMIVRGICCLRGGVPGWTDNIHIISIVGRYLEHSRIYIFGQGEQARYYIGSADWMTRNTLRRVEVAAPVYDEALKARLLQIFEVMWRDNRQARDQQPDGSYVRRMPNGQPPLACQDWLYDEAYRLAKTKE</sequence>
<gene>
    <name evidence="11" type="primary">ppk1</name>
    <name evidence="11" type="ORF">H9736_01270</name>
</gene>
<comment type="catalytic activity">
    <reaction evidence="6">
        <text>[phosphate](n) + ATP = [phosphate](n+1) + ADP</text>
        <dbReference type="Rhea" id="RHEA:19573"/>
        <dbReference type="Rhea" id="RHEA-COMP:9859"/>
        <dbReference type="Rhea" id="RHEA-COMP:14280"/>
        <dbReference type="ChEBI" id="CHEBI:16838"/>
        <dbReference type="ChEBI" id="CHEBI:30616"/>
        <dbReference type="ChEBI" id="CHEBI:456216"/>
        <dbReference type="EC" id="2.7.4.1"/>
    </reaction>
</comment>
<evidence type="ECO:0000256" key="2">
    <source>
        <dbReference type="ARBA" id="ARBA00022679"/>
    </source>
</evidence>
<dbReference type="NCBIfam" id="NF003921">
    <property type="entry name" value="PRK05443.2-2"/>
    <property type="match status" value="1"/>
</dbReference>
<keyword evidence="2 6" id="KW-0808">Transferase</keyword>
<dbReference type="PANTHER" id="PTHR30218:SF0">
    <property type="entry name" value="POLYPHOSPHATE KINASE"/>
    <property type="match status" value="1"/>
</dbReference>
<evidence type="ECO:0000259" key="8">
    <source>
        <dbReference type="Pfam" id="PF13089"/>
    </source>
</evidence>
<dbReference type="InterPro" id="IPR036830">
    <property type="entry name" value="PP_kinase_middle_dom_sf"/>
</dbReference>
<accession>A0A9D2B6M6</accession>
<evidence type="ECO:0000259" key="10">
    <source>
        <dbReference type="Pfam" id="PF17941"/>
    </source>
</evidence>
<evidence type="ECO:0000256" key="1">
    <source>
        <dbReference type="ARBA" id="ARBA00022553"/>
    </source>
</evidence>
<dbReference type="Pfam" id="PF02503">
    <property type="entry name" value="PP_kinase"/>
    <property type="match status" value="1"/>
</dbReference>
<keyword evidence="1 6" id="KW-0597">Phosphoprotein</keyword>
<reference evidence="11" key="1">
    <citation type="journal article" date="2021" name="PeerJ">
        <title>Extensive microbial diversity within the chicken gut microbiome revealed by metagenomics and culture.</title>
        <authorList>
            <person name="Gilroy R."/>
            <person name="Ravi A."/>
            <person name="Getino M."/>
            <person name="Pursley I."/>
            <person name="Horton D.L."/>
            <person name="Alikhan N.F."/>
            <person name="Baker D."/>
            <person name="Gharbi K."/>
            <person name="Hall N."/>
            <person name="Watson M."/>
            <person name="Adriaenssens E.M."/>
            <person name="Foster-Nyarko E."/>
            <person name="Jarju S."/>
            <person name="Secka A."/>
            <person name="Antonio M."/>
            <person name="Oren A."/>
            <person name="Chaudhuri R.R."/>
            <person name="La Ragione R."/>
            <person name="Hildebrand F."/>
            <person name="Pallen M.J."/>
        </authorList>
    </citation>
    <scope>NUCLEOTIDE SEQUENCE</scope>
    <source>
        <strain evidence="11">CHK188-5543</strain>
    </source>
</reference>